<dbReference type="Pfam" id="PF09335">
    <property type="entry name" value="VTT_dom"/>
    <property type="match status" value="1"/>
</dbReference>
<dbReference type="PANTHER" id="PTHR46826">
    <property type="match status" value="1"/>
</dbReference>
<accession>A0AAE0ET69</accession>
<dbReference type="EMBL" id="LGRX02033761">
    <property type="protein sequence ID" value="KAK3240008.1"/>
    <property type="molecule type" value="Genomic_DNA"/>
</dbReference>
<organism evidence="3 4">
    <name type="scientific">Cymbomonas tetramitiformis</name>
    <dbReference type="NCBI Taxonomy" id="36881"/>
    <lineage>
        <taxon>Eukaryota</taxon>
        <taxon>Viridiplantae</taxon>
        <taxon>Chlorophyta</taxon>
        <taxon>Pyramimonadophyceae</taxon>
        <taxon>Pyramimonadales</taxon>
        <taxon>Pyramimonadaceae</taxon>
        <taxon>Cymbomonas</taxon>
    </lineage>
</organism>
<evidence type="ECO:0000313" key="3">
    <source>
        <dbReference type="EMBL" id="KAK3240008.1"/>
    </source>
</evidence>
<dbReference type="Proteomes" id="UP001190700">
    <property type="component" value="Unassembled WGS sequence"/>
</dbReference>
<evidence type="ECO:0000256" key="1">
    <source>
        <dbReference type="SAM" id="Phobius"/>
    </source>
</evidence>
<dbReference type="InterPro" id="IPR032816">
    <property type="entry name" value="VTT_dom"/>
</dbReference>
<dbReference type="AlphaFoldDB" id="A0AAE0ET69"/>
<gene>
    <name evidence="3" type="ORF">CYMTET_50105</name>
</gene>
<keyword evidence="4" id="KW-1185">Reference proteome</keyword>
<keyword evidence="1" id="KW-1133">Transmembrane helix</keyword>
<dbReference type="InterPro" id="IPR053240">
    <property type="entry name" value="VTT_domain"/>
</dbReference>
<evidence type="ECO:0000313" key="4">
    <source>
        <dbReference type="Proteomes" id="UP001190700"/>
    </source>
</evidence>
<feature type="domain" description="VTT" evidence="2">
    <location>
        <begin position="1"/>
        <end position="112"/>
    </location>
</feature>
<proteinExistence type="predicted"/>
<feature type="transmembrane region" description="Helical" evidence="1">
    <location>
        <begin position="63"/>
        <end position="82"/>
    </location>
</feature>
<dbReference type="PANTHER" id="PTHR46826:SF1">
    <property type="entry name" value="TVP38_TMEM64 FAMILY MEMBRANE PROTEIN YDJX"/>
    <property type="match status" value="1"/>
</dbReference>
<name>A0AAE0ET69_9CHLO</name>
<protein>
    <recommendedName>
        <fullName evidence="2">VTT domain-containing protein</fullName>
    </recommendedName>
</protein>
<reference evidence="3 4" key="1">
    <citation type="journal article" date="2015" name="Genome Biol. Evol.">
        <title>Comparative Genomics of a Bacterivorous Green Alga Reveals Evolutionary Causalities and Consequences of Phago-Mixotrophic Mode of Nutrition.</title>
        <authorList>
            <person name="Burns J.A."/>
            <person name="Paasch A."/>
            <person name="Narechania A."/>
            <person name="Kim E."/>
        </authorList>
    </citation>
    <scope>NUCLEOTIDE SEQUENCE [LARGE SCALE GENOMIC DNA]</scope>
    <source>
        <strain evidence="3 4">PLY_AMNH</strain>
    </source>
</reference>
<keyword evidence="1" id="KW-0472">Membrane</keyword>
<keyword evidence="1" id="KW-0812">Transmembrane</keyword>
<feature type="transmembrane region" description="Helical" evidence="1">
    <location>
        <begin position="12"/>
        <end position="35"/>
    </location>
</feature>
<evidence type="ECO:0000259" key="2">
    <source>
        <dbReference type="Pfam" id="PF09335"/>
    </source>
</evidence>
<sequence length="172" mass="17745">MTAGALYGAVQGTLMISVAATVACTLSFLIARYFARDRAVELAGKYNIFNAIDAAVSKDGLKIVALLRFSPLLPFAVANYLYGLTAVSIQDYMIGSWIGMLPGCTWYVLAGSIGASTWTSGGELDVASQAGSVGLALGFAASLSAGGYAAKLIQDSLKEVEAEAEQAGSGDR</sequence>
<comment type="caution">
    <text evidence="3">The sequence shown here is derived from an EMBL/GenBank/DDBJ whole genome shotgun (WGS) entry which is preliminary data.</text>
</comment>
<feature type="transmembrane region" description="Helical" evidence="1">
    <location>
        <begin position="130"/>
        <end position="150"/>
    </location>
</feature>
<feature type="transmembrane region" description="Helical" evidence="1">
    <location>
        <begin position="94"/>
        <end position="118"/>
    </location>
</feature>